<dbReference type="AntiFam" id="ANF00099">
    <property type="entry name" value="Shadow ORF (opposite glcB)"/>
</dbReference>
<dbReference type="EMBL" id="MLJW01003329">
    <property type="protein sequence ID" value="OIQ72308.1"/>
    <property type="molecule type" value="Genomic_DNA"/>
</dbReference>
<sequence>MLARDAQGRAVFHQPDVVNVGHLGAADPLIDPAHDIAENALAVVVDLLPHIVGRPVRLRYRNGEDVRKLCARAGLRQLLLARQHVDLVIMQRMQRRRGRRRHPCGGGAGLRVGDLLRQHVRHHVRRGPHALADLGVAGQAVDQADIDVRVLIALDPGLGLHVVLANHGACFHRGMDLVAGTVEEAGIDEHDALEGLLDAGLEVHGGAAILVHDADLHGVFRQRQHLFDPGEQFAGKPDLVGAVHLRLDDIDRAGAAVAHLRVALEIVDREQAGDGGVEQAFRNFLAGSVEHRIGEHVMADIAHQQKAAAVQLEFTSVRGLVDAVGIERARQRLAALLEVGRQRAVHQPERVAIDQHLVLGVDGRDAVFHVEDRADGGFQDHVSDARRIVLADHVAAVDLDFDMQAVVDQKDGRGRGGVAAIARELGVRFQRGGVAALQFDRELATDDAVGSHIGVAAGRQRHGGIEEGLGFRDYLVAARLVEALGPLACFVRDRVGAVQRVVKTAPARVGGVQGITRIGEGHDQLGSADFSDLFIDIGRFDLLGRRFRQQISDLLQKRRVGIEVDRLALVGAVPVVDLRLQGVAEGEQFAIFRRQIADDGGQPCPERVGRNPGFRGRFPSDEIKQNGGDLQSVGIDTIHDGFFSRETALRRGFQG</sequence>
<proteinExistence type="predicted"/>
<comment type="caution">
    <text evidence="1">The sequence shown here is derived from an EMBL/GenBank/DDBJ whole genome shotgun (WGS) entry which is preliminary data.</text>
</comment>
<dbReference type="AlphaFoldDB" id="A0A1J5PXL5"/>
<gene>
    <name evidence="1" type="ORF">GALL_460670</name>
</gene>
<organism evidence="1">
    <name type="scientific">mine drainage metagenome</name>
    <dbReference type="NCBI Taxonomy" id="410659"/>
    <lineage>
        <taxon>unclassified sequences</taxon>
        <taxon>metagenomes</taxon>
        <taxon>ecological metagenomes</taxon>
    </lineage>
</organism>
<protein>
    <recommendedName>
        <fullName evidence="2">NAD-specific glutamate dehydrogenase</fullName>
    </recommendedName>
</protein>
<evidence type="ECO:0008006" key="2">
    <source>
        <dbReference type="Google" id="ProtNLM"/>
    </source>
</evidence>
<evidence type="ECO:0000313" key="1">
    <source>
        <dbReference type="EMBL" id="OIQ72308.1"/>
    </source>
</evidence>
<accession>A0A1J5PXL5</accession>
<name>A0A1J5PXL5_9ZZZZ</name>
<reference evidence="1" key="1">
    <citation type="submission" date="2016-10" db="EMBL/GenBank/DDBJ databases">
        <title>Sequence of Gallionella enrichment culture.</title>
        <authorList>
            <person name="Poehlein A."/>
            <person name="Muehling M."/>
            <person name="Daniel R."/>
        </authorList>
    </citation>
    <scope>NUCLEOTIDE SEQUENCE</scope>
</reference>